<dbReference type="Proteomes" id="UP001283361">
    <property type="component" value="Unassembled WGS sequence"/>
</dbReference>
<reference evidence="1" key="1">
    <citation type="journal article" date="2023" name="G3 (Bethesda)">
        <title>A reference genome for the long-term kleptoplast-retaining sea slug Elysia crispata morphotype clarki.</title>
        <authorList>
            <person name="Eastman K.E."/>
            <person name="Pendleton A.L."/>
            <person name="Shaikh M.A."/>
            <person name="Suttiyut T."/>
            <person name="Ogas R."/>
            <person name="Tomko P."/>
            <person name="Gavelis G."/>
            <person name="Widhalm J.R."/>
            <person name="Wisecaver J.H."/>
        </authorList>
    </citation>
    <scope>NUCLEOTIDE SEQUENCE</scope>
    <source>
        <strain evidence="1">ECLA1</strain>
    </source>
</reference>
<dbReference type="EMBL" id="JAWDGP010003760">
    <property type="protein sequence ID" value="KAK3771282.1"/>
    <property type="molecule type" value="Genomic_DNA"/>
</dbReference>
<evidence type="ECO:0000313" key="2">
    <source>
        <dbReference type="Proteomes" id="UP001283361"/>
    </source>
</evidence>
<protein>
    <submittedName>
        <fullName evidence="1">Uncharacterized protein</fullName>
    </submittedName>
</protein>
<evidence type="ECO:0000313" key="1">
    <source>
        <dbReference type="EMBL" id="KAK3771282.1"/>
    </source>
</evidence>
<sequence>MDLLGGYLKAPEPRHSFRETYRGHSTELHKVFLNSEASWYMVITQLPGTRQEDSHGRQSRYLELEELWRSSAMGTVSSGRQESLLEGRVTVCIWFYDLLESVQYGD</sequence>
<gene>
    <name evidence="1" type="ORF">RRG08_024361</name>
</gene>
<keyword evidence="2" id="KW-1185">Reference proteome</keyword>
<comment type="caution">
    <text evidence="1">The sequence shown here is derived from an EMBL/GenBank/DDBJ whole genome shotgun (WGS) entry which is preliminary data.</text>
</comment>
<organism evidence="1 2">
    <name type="scientific">Elysia crispata</name>
    <name type="common">lettuce slug</name>
    <dbReference type="NCBI Taxonomy" id="231223"/>
    <lineage>
        <taxon>Eukaryota</taxon>
        <taxon>Metazoa</taxon>
        <taxon>Spiralia</taxon>
        <taxon>Lophotrochozoa</taxon>
        <taxon>Mollusca</taxon>
        <taxon>Gastropoda</taxon>
        <taxon>Heterobranchia</taxon>
        <taxon>Euthyneura</taxon>
        <taxon>Panpulmonata</taxon>
        <taxon>Sacoglossa</taxon>
        <taxon>Placobranchoidea</taxon>
        <taxon>Plakobranchidae</taxon>
        <taxon>Elysia</taxon>
    </lineage>
</organism>
<name>A0AAE0ZML0_9GAST</name>
<proteinExistence type="predicted"/>
<dbReference type="AlphaFoldDB" id="A0AAE0ZML0"/>
<accession>A0AAE0ZML0</accession>